<dbReference type="WBParaSite" id="Pan_g13024.t1">
    <property type="protein sequence ID" value="Pan_g13024.t1"/>
    <property type="gene ID" value="Pan_g13024"/>
</dbReference>
<proteinExistence type="predicted"/>
<reference evidence="1" key="1">
    <citation type="journal article" date="2013" name="Genetics">
        <title>The draft genome and transcriptome of Panagrellus redivivus are shaped by the harsh demands of a free-living lifestyle.</title>
        <authorList>
            <person name="Srinivasan J."/>
            <person name="Dillman A.R."/>
            <person name="Macchietto M.G."/>
            <person name="Heikkinen L."/>
            <person name="Lakso M."/>
            <person name="Fracchia K.M."/>
            <person name="Antoshechkin I."/>
            <person name="Mortazavi A."/>
            <person name="Wong G."/>
            <person name="Sternberg P.W."/>
        </authorList>
    </citation>
    <scope>NUCLEOTIDE SEQUENCE [LARGE SCALE GENOMIC DNA]</scope>
    <source>
        <strain evidence="1">MT8872</strain>
    </source>
</reference>
<evidence type="ECO:0000313" key="2">
    <source>
        <dbReference type="WBParaSite" id="Pan_g13024.t1"/>
    </source>
</evidence>
<dbReference type="AlphaFoldDB" id="A0A7E4UVU5"/>
<organism evidence="1 2">
    <name type="scientific">Panagrellus redivivus</name>
    <name type="common">Microworm</name>
    <dbReference type="NCBI Taxonomy" id="6233"/>
    <lineage>
        <taxon>Eukaryota</taxon>
        <taxon>Metazoa</taxon>
        <taxon>Ecdysozoa</taxon>
        <taxon>Nematoda</taxon>
        <taxon>Chromadorea</taxon>
        <taxon>Rhabditida</taxon>
        <taxon>Tylenchina</taxon>
        <taxon>Panagrolaimomorpha</taxon>
        <taxon>Panagrolaimoidea</taxon>
        <taxon>Panagrolaimidae</taxon>
        <taxon>Panagrellus</taxon>
    </lineage>
</organism>
<protein>
    <submittedName>
        <fullName evidence="2">Uncharacterized protein</fullName>
    </submittedName>
</protein>
<accession>A0A7E4UVU5</accession>
<keyword evidence="1" id="KW-1185">Reference proteome</keyword>
<sequence length="370" mass="42615">MAASDVELVRLAHKLASENWMLCMETLEEAVHKDPDLRQALNDRINAIDLCVYLNANKVNFPEIVQFWIDTVPIWCINASKKPGLTMKILLHAKEIQVRTTGYDYSCTYGLFRLVCLLRDRSTARRDMTWLKSVLDLRKAPVKLDITETGYEQAKFLLQCQCVADLKLTNFNKSFFRALHYEPHCQTVSMKWNEKFSYIPAVKNVILDATEAKEFNMMTVNKNMTTATKNLRLLLSLESNTSEAIWNLADFIMLNVKKMTIEVKLDQIKQVHGYSYPYLVAHGVATIFRTVTKVFINAFPKTFDIHVTINWTNLRRAGKKRSVVETLEKAGIKCEVTNNVWKDFRFGIPNNMGCGFEVTLLSPKNIYCEE</sequence>
<reference evidence="2" key="2">
    <citation type="submission" date="2020-10" db="UniProtKB">
        <authorList>
            <consortium name="WormBaseParasite"/>
        </authorList>
    </citation>
    <scope>IDENTIFICATION</scope>
</reference>
<dbReference type="Proteomes" id="UP000492821">
    <property type="component" value="Unassembled WGS sequence"/>
</dbReference>
<name>A0A7E4UVU5_PANRE</name>
<evidence type="ECO:0000313" key="1">
    <source>
        <dbReference type="Proteomes" id="UP000492821"/>
    </source>
</evidence>